<dbReference type="InParanoid" id="T1IEA9"/>
<protein>
    <submittedName>
        <fullName evidence="1">Uncharacterized protein</fullName>
    </submittedName>
</protein>
<dbReference type="AlphaFoldDB" id="T1IEA9"/>
<dbReference type="EnsemblMetazoa" id="RPRC014629-RA">
    <property type="protein sequence ID" value="RPRC014629-PA"/>
    <property type="gene ID" value="RPRC014629"/>
</dbReference>
<evidence type="ECO:0000313" key="1">
    <source>
        <dbReference type="EnsemblMetazoa" id="RPRC014629-PA"/>
    </source>
</evidence>
<proteinExistence type="predicted"/>
<keyword evidence="2" id="KW-1185">Reference proteome</keyword>
<reference evidence="1" key="1">
    <citation type="submission" date="2015-05" db="UniProtKB">
        <authorList>
            <consortium name="EnsemblMetazoa"/>
        </authorList>
    </citation>
    <scope>IDENTIFICATION</scope>
</reference>
<dbReference type="Proteomes" id="UP000015103">
    <property type="component" value="Unassembled WGS sequence"/>
</dbReference>
<name>T1IEA9_RHOPR</name>
<organism evidence="1 2">
    <name type="scientific">Rhodnius prolixus</name>
    <name type="common">Triatomid bug</name>
    <dbReference type="NCBI Taxonomy" id="13249"/>
    <lineage>
        <taxon>Eukaryota</taxon>
        <taxon>Metazoa</taxon>
        <taxon>Ecdysozoa</taxon>
        <taxon>Arthropoda</taxon>
        <taxon>Hexapoda</taxon>
        <taxon>Insecta</taxon>
        <taxon>Pterygota</taxon>
        <taxon>Neoptera</taxon>
        <taxon>Paraneoptera</taxon>
        <taxon>Hemiptera</taxon>
        <taxon>Heteroptera</taxon>
        <taxon>Panheteroptera</taxon>
        <taxon>Cimicomorpha</taxon>
        <taxon>Reduviidae</taxon>
        <taxon>Triatominae</taxon>
        <taxon>Rhodnius</taxon>
    </lineage>
</organism>
<dbReference type="HOGENOM" id="CLU_3377619_0_0_1"/>
<dbReference type="EMBL" id="ACPB03017618">
    <property type="status" value="NOT_ANNOTATED_CDS"/>
    <property type="molecule type" value="Genomic_DNA"/>
</dbReference>
<dbReference type="VEuPathDB" id="VectorBase:RPRC014629"/>
<evidence type="ECO:0000313" key="2">
    <source>
        <dbReference type="Proteomes" id="UP000015103"/>
    </source>
</evidence>
<sequence>MADIRKAYASLKLELASIERRRKKLRRREREYRL</sequence>
<accession>T1IEA9</accession>